<accession>A0A8R1I0B3</accession>
<dbReference type="Gene3D" id="1.10.10.10">
    <property type="entry name" value="Winged helix-like DNA-binding domain superfamily/Winged helix DNA-binding domain"/>
    <property type="match status" value="1"/>
</dbReference>
<dbReference type="GO" id="GO:0005634">
    <property type="term" value="C:nucleus"/>
    <property type="evidence" value="ECO:0007669"/>
    <property type="project" value="UniProtKB-SubCell"/>
</dbReference>
<dbReference type="InterPro" id="IPR036388">
    <property type="entry name" value="WH-like_DNA-bd_sf"/>
</dbReference>
<reference evidence="5" key="1">
    <citation type="submission" date="2010-08" db="EMBL/GenBank/DDBJ databases">
        <authorList>
            <consortium name="Caenorhabditis japonica Sequencing Consortium"/>
            <person name="Wilson R.K."/>
        </authorList>
    </citation>
    <scope>NUCLEOTIDE SEQUENCE [LARGE SCALE GENOMIC DNA]</scope>
    <source>
        <strain evidence="5">DF5081</strain>
    </source>
</reference>
<dbReference type="Pfam" id="PF11427">
    <property type="entry name" value="HTH_Tnp_Tc3_1"/>
    <property type="match status" value="1"/>
</dbReference>
<keyword evidence="5" id="KW-1185">Reference proteome</keyword>
<dbReference type="InterPro" id="IPR009057">
    <property type="entry name" value="Homeodomain-like_sf"/>
</dbReference>
<reference evidence="4" key="2">
    <citation type="submission" date="2022-06" db="UniProtKB">
        <authorList>
            <consortium name="EnsemblMetazoa"/>
        </authorList>
    </citation>
    <scope>IDENTIFICATION</scope>
    <source>
        <strain evidence="4">DF5081</strain>
    </source>
</reference>
<comment type="subcellular location">
    <subcellularLocation>
        <location evidence="1">Nucleus</location>
    </subcellularLocation>
</comment>
<proteinExistence type="predicted"/>
<evidence type="ECO:0000256" key="1">
    <source>
        <dbReference type="ARBA" id="ARBA00004123"/>
    </source>
</evidence>
<feature type="domain" description="Tc3 transposase DNA binding" evidence="2">
    <location>
        <begin position="7"/>
        <end position="45"/>
    </location>
</feature>
<dbReference type="SUPFAM" id="SSF46689">
    <property type="entry name" value="Homeodomain-like"/>
    <property type="match status" value="2"/>
</dbReference>
<evidence type="ECO:0000259" key="3">
    <source>
        <dbReference type="Pfam" id="PF21517"/>
    </source>
</evidence>
<sequence>MGCAPKLTQSEQTQLDVFKDFGISLYQISQFLNSSRKVIRRYLVNGTRASSGTPRKLTEQDEKRVVKYLSNQEKSVNHTLGELQLGVCRQTVLNIIRRSGLLVRQTKMMTPSMTDHHK</sequence>
<evidence type="ECO:0000313" key="5">
    <source>
        <dbReference type="Proteomes" id="UP000005237"/>
    </source>
</evidence>
<dbReference type="GO" id="GO:0003677">
    <property type="term" value="F:DNA binding"/>
    <property type="evidence" value="ECO:0007669"/>
    <property type="project" value="InterPro"/>
</dbReference>
<protein>
    <submittedName>
        <fullName evidence="4">HTH_Tnp_Tc3_1 domain-containing protein</fullName>
    </submittedName>
</protein>
<dbReference type="InterPro" id="IPR048703">
    <property type="entry name" value="Tnp_Tc3-like_HTH"/>
</dbReference>
<organism evidence="4 5">
    <name type="scientific">Caenorhabditis japonica</name>
    <dbReference type="NCBI Taxonomy" id="281687"/>
    <lineage>
        <taxon>Eukaryota</taxon>
        <taxon>Metazoa</taxon>
        <taxon>Ecdysozoa</taxon>
        <taxon>Nematoda</taxon>
        <taxon>Chromadorea</taxon>
        <taxon>Rhabditida</taxon>
        <taxon>Rhabditina</taxon>
        <taxon>Rhabditomorpha</taxon>
        <taxon>Rhabditoidea</taxon>
        <taxon>Rhabditidae</taxon>
        <taxon>Peloderinae</taxon>
        <taxon>Caenorhabditis</taxon>
    </lineage>
</organism>
<evidence type="ECO:0000259" key="2">
    <source>
        <dbReference type="Pfam" id="PF11427"/>
    </source>
</evidence>
<dbReference type="EnsemblMetazoa" id="CJA11051.1">
    <property type="protein sequence ID" value="CJA11051.1"/>
    <property type="gene ID" value="WBGene00130255"/>
</dbReference>
<feature type="domain" description="Transposable element Tc3 transposase-like DNA-binding HTH" evidence="3">
    <location>
        <begin position="61"/>
        <end position="99"/>
    </location>
</feature>
<dbReference type="AlphaFoldDB" id="A0A8R1I0B3"/>
<dbReference type="InterPro" id="IPR025898">
    <property type="entry name" value="Tc3_transposase_DNA-bd_dom"/>
</dbReference>
<dbReference type="Pfam" id="PF21517">
    <property type="entry name" value="HTH_Tnp_Tc3_2_like"/>
    <property type="match status" value="1"/>
</dbReference>
<name>A0A8R1I0B3_CAEJA</name>
<evidence type="ECO:0000313" key="4">
    <source>
        <dbReference type="EnsemblMetazoa" id="CJA11051.1"/>
    </source>
</evidence>
<dbReference type="Proteomes" id="UP000005237">
    <property type="component" value="Unassembled WGS sequence"/>
</dbReference>
<dbReference type="Gene3D" id="1.10.10.60">
    <property type="entry name" value="Homeodomain-like"/>
    <property type="match status" value="1"/>
</dbReference>